<keyword evidence="1 4" id="KW-0808">Transferase</keyword>
<keyword evidence="5" id="KW-1185">Reference proteome</keyword>
<dbReference type="SUPFAM" id="SSF53448">
    <property type="entry name" value="Nucleotide-diphospho-sugar transferases"/>
    <property type="match status" value="1"/>
</dbReference>
<evidence type="ECO:0000313" key="4">
    <source>
        <dbReference type="EMBL" id="SIS03245.1"/>
    </source>
</evidence>
<reference evidence="5" key="1">
    <citation type="submission" date="2017-01" db="EMBL/GenBank/DDBJ databases">
        <authorList>
            <person name="Varghese N."/>
            <person name="Submissions S."/>
        </authorList>
    </citation>
    <scope>NUCLEOTIDE SEQUENCE [LARGE SCALE GENOMIC DNA]</scope>
    <source>
        <strain evidence="5">type strain: HArc-</strain>
    </source>
</reference>
<dbReference type="Gene3D" id="3.90.550.10">
    <property type="entry name" value="Spore Coat Polysaccharide Biosynthesis Protein SpsA, Chain A"/>
    <property type="match status" value="1"/>
</dbReference>
<dbReference type="PANTHER" id="PTHR43584:SF8">
    <property type="entry name" value="N-ACETYLMURAMATE ALPHA-1-PHOSPHATE URIDYLYLTRANSFERASE"/>
    <property type="match status" value="1"/>
</dbReference>
<dbReference type="CDD" id="cd04181">
    <property type="entry name" value="NTP_transferase"/>
    <property type="match status" value="1"/>
</dbReference>
<protein>
    <submittedName>
        <fullName evidence="4">Glucose-1-phosphate thymidylyltransferase</fullName>
    </submittedName>
</protein>
<name>A0A1N7FSM4_9EURY</name>
<proteinExistence type="predicted"/>
<dbReference type="STRING" id="308853.SAMN05421752_10838"/>
<gene>
    <name evidence="4" type="ORF">SAMN05421752_10838</name>
</gene>
<evidence type="ECO:0000256" key="1">
    <source>
        <dbReference type="ARBA" id="ARBA00022679"/>
    </source>
</evidence>
<dbReference type="Pfam" id="PF00483">
    <property type="entry name" value="NTP_transferase"/>
    <property type="match status" value="1"/>
</dbReference>
<dbReference type="GO" id="GO:0016779">
    <property type="term" value="F:nucleotidyltransferase activity"/>
    <property type="evidence" value="ECO:0007669"/>
    <property type="project" value="UniProtKB-KW"/>
</dbReference>
<dbReference type="PANTHER" id="PTHR43584">
    <property type="entry name" value="NUCLEOTIDYL TRANSFERASE"/>
    <property type="match status" value="1"/>
</dbReference>
<accession>A0A1N7FSM4</accession>
<dbReference type="InterPro" id="IPR050065">
    <property type="entry name" value="GlmU-like"/>
</dbReference>
<dbReference type="AlphaFoldDB" id="A0A1N7FSM4"/>
<sequence>MLPAATRPILEHVFDQLIDAGIAEIVVVGYRRDRVQSHFGPTYRNVQFTYVTQEHQFGTGDALLTVESAVDGTYLAINGDQIVGSRLIRETIDGHEHDAAATLALLQRTDIGEYGSVTVDDGEIMSIVENPSDWRDYYINAGVYVLEPTAFDAVRAAESRNGEHLLVDGLSELVDSGRRV</sequence>
<feature type="domain" description="Nucleotidyl transferase" evidence="3">
    <location>
        <begin position="2"/>
        <end position="178"/>
    </location>
</feature>
<dbReference type="InterPro" id="IPR029044">
    <property type="entry name" value="Nucleotide-diphossugar_trans"/>
</dbReference>
<evidence type="ECO:0000259" key="3">
    <source>
        <dbReference type="Pfam" id="PF00483"/>
    </source>
</evidence>
<organism evidence="4 5">
    <name type="scientific">Natronorubrum thiooxidans</name>
    <dbReference type="NCBI Taxonomy" id="308853"/>
    <lineage>
        <taxon>Archaea</taxon>
        <taxon>Methanobacteriati</taxon>
        <taxon>Methanobacteriota</taxon>
        <taxon>Stenosarchaea group</taxon>
        <taxon>Halobacteria</taxon>
        <taxon>Halobacteriales</taxon>
        <taxon>Natrialbaceae</taxon>
        <taxon>Natronorubrum</taxon>
    </lineage>
</organism>
<dbReference type="EMBL" id="FTNR01000008">
    <property type="protein sequence ID" value="SIS03245.1"/>
    <property type="molecule type" value="Genomic_DNA"/>
</dbReference>
<evidence type="ECO:0000256" key="2">
    <source>
        <dbReference type="ARBA" id="ARBA00022695"/>
    </source>
</evidence>
<dbReference type="InterPro" id="IPR005835">
    <property type="entry name" value="NTP_transferase_dom"/>
</dbReference>
<keyword evidence="2" id="KW-0548">Nucleotidyltransferase</keyword>
<dbReference type="Proteomes" id="UP000185936">
    <property type="component" value="Unassembled WGS sequence"/>
</dbReference>
<evidence type="ECO:0000313" key="5">
    <source>
        <dbReference type="Proteomes" id="UP000185936"/>
    </source>
</evidence>